<feature type="region of interest" description="Disordered" evidence="5">
    <location>
        <begin position="68"/>
        <end position="91"/>
    </location>
</feature>
<feature type="region of interest" description="Disordered" evidence="5">
    <location>
        <begin position="1"/>
        <end position="51"/>
    </location>
</feature>
<reference evidence="7" key="2">
    <citation type="submission" date="2018-05" db="EMBL/GenBank/DDBJ databases">
        <title>OpunRS2 (Oryza punctata Reference Sequence Version 2).</title>
        <authorList>
            <person name="Zhang J."/>
            <person name="Kudrna D."/>
            <person name="Lee S."/>
            <person name="Talag J."/>
            <person name="Welchert J."/>
            <person name="Wing R.A."/>
        </authorList>
    </citation>
    <scope>NUCLEOTIDE SEQUENCE [LARGE SCALE GENOMIC DNA]</scope>
</reference>
<reference evidence="7" key="1">
    <citation type="submission" date="2015-04" db="UniProtKB">
        <authorList>
            <consortium name="EnsemblPlants"/>
        </authorList>
    </citation>
    <scope>IDENTIFICATION</scope>
</reference>
<feature type="region of interest" description="Disordered" evidence="5">
    <location>
        <begin position="1058"/>
        <end position="1096"/>
    </location>
</feature>
<dbReference type="PANTHER" id="PTHR34945:SF2">
    <property type="entry name" value="2-OXOGLUTARATE (2OG) AND FE(II)-DEPENDENT OXYGENASE SUPERFAMILY PROTEIN"/>
    <property type="match status" value="1"/>
</dbReference>
<dbReference type="InterPro" id="IPR013083">
    <property type="entry name" value="Znf_RING/FYVE/PHD"/>
</dbReference>
<evidence type="ECO:0000256" key="4">
    <source>
        <dbReference type="PROSITE-ProRule" id="PRU00175"/>
    </source>
</evidence>
<name>A0A0E0JQK1_ORYPU</name>
<evidence type="ECO:0000256" key="5">
    <source>
        <dbReference type="SAM" id="MobiDB-lite"/>
    </source>
</evidence>
<dbReference type="SUPFAM" id="SSF57850">
    <property type="entry name" value="RING/U-box"/>
    <property type="match status" value="1"/>
</dbReference>
<feature type="region of interest" description="Disordered" evidence="5">
    <location>
        <begin position="1130"/>
        <end position="1149"/>
    </location>
</feature>
<feature type="compositionally biased region" description="Low complexity" evidence="5">
    <location>
        <begin position="698"/>
        <end position="715"/>
    </location>
</feature>
<dbReference type="Pfam" id="PF00097">
    <property type="entry name" value="zf-C3HC4"/>
    <property type="match status" value="1"/>
</dbReference>
<dbReference type="HOGENOM" id="CLU_268673_0_0_1"/>
<keyword evidence="1" id="KW-0479">Metal-binding</keyword>
<feature type="domain" description="RING-type" evidence="6">
    <location>
        <begin position="895"/>
        <end position="936"/>
    </location>
</feature>
<feature type="region of interest" description="Disordered" evidence="5">
    <location>
        <begin position="1157"/>
        <end position="1221"/>
    </location>
</feature>
<evidence type="ECO:0000313" key="7">
    <source>
        <dbReference type="EnsemblPlants" id="OPUNC01G34820.1"/>
    </source>
</evidence>
<dbReference type="CDD" id="cd16534">
    <property type="entry name" value="RING-HC_RNF5-like"/>
    <property type="match status" value="1"/>
</dbReference>
<dbReference type="AlphaFoldDB" id="A0A0E0JQK1"/>
<dbReference type="PROSITE" id="PS50089">
    <property type="entry name" value="ZF_RING_2"/>
    <property type="match status" value="1"/>
</dbReference>
<feature type="compositionally biased region" description="Polar residues" evidence="5">
    <location>
        <begin position="1079"/>
        <end position="1092"/>
    </location>
</feature>
<feature type="compositionally biased region" description="Low complexity" evidence="5">
    <location>
        <begin position="1"/>
        <end position="15"/>
    </location>
</feature>
<dbReference type="InterPro" id="IPR027443">
    <property type="entry name" value="IPNS-like_sf"/>
</dbReference>
<dbReference type="EnsemblPlants" id="OPUNC01G34820.1">
    <property type="protein sequence ID" value="OPUNC01G34820.1"/>
    <property type="gene ID" value="OPUNC01G34820"/>
</dbReference>
<dbReference type="Gene3D" id="2.60.120.330">
    <property type="entry name" value="B-lactam Antibiotic, Isopenicillin N Synthase, Chain"/>
    <property type="match status" value="1"/>
</dbReference>
<dbReference type="GO" id="GO:0016567">
    <property type="term" value="P:protein ubiquitination"/>
    <property type="evidence" value="ECO:0007669"/>
    <property type="project" value="UniProtKB-UniPathway"/>
</dbReference>
<dbReference type="eggNOG" id="KOG0823">
    <property type="taxonomic scope" value="Eukaryota"/>
</dbReference>
<evidence type="ECO:0000256" key="2">
    <source>
        <dbReference type="ARBA" id="ARBA00022771"/>
    </source>
</evidence>
<dbReference type="InterPro" id="IPR018957">
    <property type="entry name" value="Znf_C3HC4_RING-type"/>
</dbReference>
<feature type="region of interest" description="Disordered" evidence="5">
    <location>
        <begin position="679"/>
        <end position="760"/>
    </location>
</feature>
<evidence type="ECO:0000313" key="8">
    <source>
        <dbReference type="Proteomes" id="UP000026962"/>
    </source>
</evidence>
<dbReference type="Gramene" id="OPUNC01G34820.1">
    <property type="protein sequence ID" value="OPUNC01G34820.1"/>
    <property type="gene ID" value="OPUNC01G34820"/>
</dbReference>
<dbReference type="CDD" id="cd23024">
    <property type="entry name" value="zf-HIT_ZNHIT2-3"/>
    <property type="match status" value="1"/>
</dbReference>
<keyword evidence="8" id="KW-1185">Reference proteome</keyword>
<protein>
    <recommendedName>
        <fullName evidence="6">RING-type domain-containing protein</fullName>
    </recommendedName>
</protein>
<dbReference type="InterPro" id="IPR001841">
    <property type="entry name" value="Znf_RING"/>
</dbReference>
<sequence>MAASSSTAAASSMSGANGGGGGSQFPGPPPPTPSNHHHALPSSGAAGGGTDAALSTILQRLLLSSPAPTLRSPLSSRSRAPPSLPPLVLLDSSDTQSPLRLHAAADVGYFHLEGHGVPSQLPSSALAELSLVDASGRHALNLLTLGFTEEDQQEAEGAEDPALVFDVDDEGEMGALPAAAAEYARRMRDVGMQVVAMMSGCPEMGFREEPFAEGRRKARCLMWVSKVAAGEAAPPAAGKAKAYPYVVGIHCQWEASGKESAPASWVMDDSGEWTAVGARDGALLVTIGDIAQVWSNGNLKKVRGMARPVSSAPGAVHGAQADRLSITVLITLPLDSVISPLVPVTDAGGDVCDDEVDGAGDDGDGWRFHSFLLEDLAWRVYNGRLQFKDPLVAPGRDPRGGGLEMAGGSCEVCKEAPSKYKCPACRTPYWALHTVSLSLAVARWHALKITKIKFARRQCLWKKLTSHLFRRKFICHQRRFLNYLPLSPIKHASEDCQCGQETQKMYLLLVAVDDDCQEVESDEIRDALKDCKLQQMLLKIDGSAEPEKELEKLMEGQAFQHFTNKVSLFVAFALLSTRYSLLTLFLTLLAHNNEQLSGGTIQQKSARIRANDSMYSNLPQMLFSYHDDEIAYTRDISFGYFEKVLLSNMCCPEEAGARRRRMDADEAAGSSRRMDLNLYLGLPRAPRPRRSDLGSDLALSTPMPSSPSSSAASVDAPPPPPELTHPPYSPSHADLSSPPPEVYSLYNPEDPPASEAHLPLYAPPPAPVVSELPDDLEFGLHPPPPLVRASELLGWEDRPSSSTASSSFLPDTAARYWRLLEQTGSRWLRARRFRSDLPPLSSEAYPAGRDAAVPVPQHEPMNDTVQHNKVAGDGAEVGVSEESEEQGRSAATFECNICFDMASEPVVTSCGHLFCWPCLYQWLNVYSNHKECPVCKGEVTEANITPIYGRGNSCLDAEKAVEDGKQTSPTIPPRPHGNRLESFRQQFHHLRPISRRLGEAHGLLSSWRRLLDQQIMNTASRFEGPPESAVQEMVDTAHAQHTSRLSRLASRMRARRLLREADNPNPPDGGSTAPDSGLIRNNASDPSRNGPSSLLPDGIDWLRGLTLLGYEDTERFATAMSDFRRITGPSQYGASASSSNPPNPESTFDRTHVVAAPSADQASNSSTAAVIQGDAGISESAGEPSNAGSSRSLRRRGRNSALGSLDADGGGLQRNKRRRIN</sequence>
<dbReference type="GO" id="GO:0008270">
    <property type="term" value="F:zinc ion binding"/>
    <property type="evidence" value="ECO:0007669"/>
    <property type="project" value="UniProtKB-KW"/>
</dbReference>
<feature type="compositionally biased region" description="Polar residues" evidence="5">
    <location>
        <begin position="1160"/>
        <end position="1169"/>
    </location>
</feature>
<dbReference type="PROSITE" id="PS00518">
    <property type="entry name" value="ZF_RING_1"/>
    <property type="match status" value="1"/>
</dbReference>
<dbReference type="Gene3D" id="3.30.40.10">
    <property type="entry name" value="Zinc/RING finger domain, C3HC4 (zinc finger)"/>
    <property type="match status" value="1"/>
</dbReference>
<dbReference type="FunFam" id="3.30.40.10:FF:000365">
    <property type="entry name" value="Zinc finger family protein"/>
    <property type="match status" value="1"/>
</dbReference>
<evidence type="ECO:0000259" key="6">
    <source>
        <dbReference type="PROSITE" id="PS50089"/>
    </source>
</evidence>
<keyword evidence="3" id="KW-0862">Zinc</keyword>
<proteinExistence type="predicted"/>
<accession>A0A0E0JQK1</accession>
<dbReference type="STRING" id="4537.A0A0E0JQK1"/>
<evidence type="ECO:0000256" key="1">
    <source>
        <dbReference type="ARBA" id="ARBA00022723"/>
    </source>
</evidence>
<evidence type="ECO:0000256" key="3">
    <source>
        <dbReference type="ARBA" id="ARBA00022833"/>
    </source>
</evidence>
<dbReference type="SUPFAM" id="SSF51197">
    <property type="entry name" value="Clavaminate synthase-like"/>
    <property type="match status" value="1"/>
</dbReference>
<dbReference type="Proteomes" id="UP000026962">
    <property type="component" value="Chromosome 1"/>
</dbReference>
<dbReference type="PANTHER" id="PTHR34945">
    <property type="entry name" value="2-OXOGLUTARATE (2OG) AND FE(II)-DEPENDENT OXYGENASE SUPERFAMILY PROTEIN"/>
    <property type="match status" value="1"/>
</dbReference>
<dbReference type="UniPathway" id="UPA00143"/>
<dbReference type="SMART" id="SM00184">
    <property type="entry name" value="RING"/>
    <property type="match status" value="1"/>
</dbReference>
<organism evidence="7">
    <name type="scientific">Oryza punctata</name>
    <name type="common">Red rice</name>
    <dbReference type="NCBI Taxonomy" id="4537"/>
    <lineage>
        <taxon>Eukaryota</taxon>
        <taxon>Viridiplantae</taxon>
        <taxon>Streptophyta</taxon>
        <taxon>Embryophyta</taxon>
        <taxon>Tracheophyta</taxon>
        <taxon>Spermatophyta</taxon>
        <taxon>Magnoliopsida</taxon>
        <taxon>Liliopsida</taxon>
        <taxon>Poales</taxon>
        <taxon>Poaceae</taxon>
        <taxon>BOP clade</taxon>
        <taxon>Oryzoideae</taxon>
        <taxon>Oryzeae</taxon>
        <taxon>Oryzinae</taxon>
        <taxon>Oryza</taxon>
    </lineage>
</organism>
<feature type="region of interest" description="Disordered" evidence="5">
    <location>
        <begin position="1023"/>
        <end position="1046"/>
    </location>
</feature>
<dbReference type="InterPro" id="IPR017907">
    <property type="entry name" value="Znf_RING_CS"/>
</dbReference>
<feature type="compositionally biased region" description="Pro residues" evidence="5">
    <location>
        <begin position="716"/>
        <end position="729"/>
    </location>
</feature>
<keyword evidence="2 4" id="KW-0863">Zinc-finger</keyword>